<keyword evidence="3" id="KW-1185">Reference proteome</keyword>
<dbReference type="InterPro" id="IPR010657">
    <property type="entry name" value="ImpA_N"/>
</dbReference>
<sequence>MADIDLESLTSPLAGDAPCGANLEYEPAFLSLLTAAAGRPEQQYGDTVIPGREPDWPVVREQALALCRATRDLRLAVWLTRSGARLEGFAAAVRGLELARLLLERHWEHVHPQLDASDGNDPTARLNALMPLLHPGEGLADLRAARLGGGRAAVTVRDIELALGRAEALPGEAVPTEEGVLQGVATALAATPALRERMQAGVEAVQGMARALDAQLGAGRGPDFTPLLRLLQRVAEAARRVQPAAEAAAPDASQAAVPQAPAPAAAAVGGVIASREDAMRALQCVCEWIETHEPSNPAPLLIRRAQGLMSKSFIDIIRDLAPDGLGQVQKLAGIGKE</sequence>
<dbReference type="InterPro" id="IPR017740">
    <property type="entry name" value="TssA-like"/>
</dbReference>
<dbReference type="PANTHER" id="PTHR37951:SF1">
    <property type="entry name" value="TYPE VI SECRETION SYSTEM COMPONENT TSSA1"/>
    <property type="match status" value="1"/>
</dbReference>
<protein>
    <submittedName>
        <fullName evidence="2">Type VI secretion system protein TssA</fullName>
    </submittedName>
</protein>
<dbReference type="PANTHER" id="PTHR37951">
    <property type="entry name" value="CYTOPLASMIC PROTEIN-RELATED"/>
    <property type="match status" value="1"/>
</dbReference>
<evidence type="ECO:0000259" key="1">
    <source>
        <dbReference type="Pfam" id="PF06812"/>
    </source>
</evidence>
<dbReference type="Proteomes" id="UP000574067">
    <property type="component" value="Unassembled WGS sequence"/>
</dbReference>
<dbReference type="EMBL" id="JABBFW010000011">
    <property type="protein sequence ID" value="NML16554.1"/>
    <property type="molecule type" value="Genomic_DNA"/>
</dbReference>
<dbReference type="AlphaFoldDB" id="A0A848FAI7"/>
<name>A0A848FAI7_9BURK</name>
<evidence type="ECO:0000313" key="3">
    <source>
        <dbReference type="Proteomes" id="UP000574067"/>
    </source>
</evidence>
<dbReference type="Pfam" id="PF06812">
    <property type="entry name" value="ImpA_N"/>
    <property type="match status" value="1"/>
</dbReference>
<reference evidence="2 3" key="1">
    <citation type="submission" date="2020-04" db="EMBL/GenBank/DDBJ databases">
        <title>Azohydromonas sp. isolated from soil.</title>
        <authorList>
            <person name="Dahal R.H."/>
        </authorList>
    </citation>
    <scope>NUCLEOTIDE SEQUENCE [LARGE SCALE GENOMIC DNA]</scope>
    <source>
        <strain evidence="2 3">G-1-1-14</strain>
    </source>
</reference>
<dbReference type="NCBIfam" id="TIGR03363">
    <property type="entry name" value="VI_chp_8"/>
    <property type="match status" value="1"/>
</dbReference>
<dbReference type="RefSeq" id="WP_169161463.1">
    <property type="nucleotide sequence ID" value="NZ_JABBFW010000011.1"/>
</dbReference>
<evidence type="ECO:0000313" key="2">
    <source>
        <dbReference type="EMBL" id="NML16554.1"/>
    </source>
</evidence>
<gene>
    <name evidence="2" type="primary">tssA</name>
    <name evidence="2" type="ORF">HHL10_16350</name>
</gene>
<organism evidence="2 3">
    <name type="scientific">Azohydromonas caseinilytica</name>
    <dbReference type="NCBI Taxonomy" id="2728836"/>
    <lineage>
        <taxon>Bacteria</taxon>
        <taxon>Pseudomonadati</taxon>
        <taxon>Pseudomonadota</taxon>
        <taxon>Betaproteobacteria</taxon>
        <taxon>Burkholderiales</taxon>
        <taxon>Sphaerotilaceae</taxon>
        <taxon>Azohydromonas</taxon>
    </lineage>
</organism>
<proteinExistence type="predicted"/>
<accession>A0A848FAI7</accession>
<feature type="domain" description="ImpA N-terminal" evidence="1">
    <location>
        <begin position="11"/>
        <end position="132"/>
    </location>
</feature>
<comment type="caution">
    <text evidence="2">The sequence shown here is derived from an EMBL/GenBank/DDBJ whole genome shotgun (WGS) entry which is preliminary data.</text>
</comment>